<reference evidence="3 4" key="1">
    <citation type="submission" date="2016-08" db="EMBL/GenBank/DDBJ databases">
        <title>Probiotic bacterium isolated from chicken gut.</title>
        <authorList>
            <person name="Levy J.L."/>
            <person name="Hassan H.M."/>
            <person name="Mendoza M.A."/>
        </authorList>
    </citation>
    <scope>NUCLEOTIDE SEQUENCE [LARGE SCALE GENOMIC DNA]</scope>
    <source>
        <strain evidence="3 4">P43</strain>
    </source>
</reference>
<evidence type="ECO:0008006" key="7">
    <source>
        <dbReference type="Google" id="ProtNLM"/>
    </source>
</evidence>
<dbReference type="EMBL" id="WJMX01000016">
    <property type="protein sequence ID" value="MRH80839.1"/>
    <property type="molecule type" value="Genomic_DNA"/>
</dbReference>
<evidence type="ECO:0000313" key="2">
    <source>
        <dbReference type="EMBL" id="MRH80839.1"/>
    </source>
</evidence>
<gene>
    <name evidence="3" type="ORF">BFD03_05465</name>
    <name evidence="2" type="ORF">GIX77_08705</name>
    <name evidence="1" type="ORF">GIX79_04520</name>
</gene>
<organism evidence="2 6">
    <name type="scientific">Limosilactobacillus reuteri</name>
    <name type="common">Lactobacillus reuteri</name>
    <dbReference type="NCBI Taxonomy" id="1598"/>
    <lineage>
        <taxon>Bacteria</taxon>
        <taxon>Bacillati</taxon>
        <taxon>Bacillota</taxon>
        <taxon>Bacilli</taxon>
        <taxon>Lactobacillales</taxon>
        <taxon>Lactobacillaceae</taxon>
        <taxon>Limosilactobacillus</taxon>
    </lineage>
</organism>
<dbReference type="Proteomes" id="UP000470878">
    <property type="component" value="Unassembled WGS sequence"/>
</dbReference>
<protein>
    <recommendedName>
        <fullName evidence="7">DUF4054 domain-containing protein</fullName>
    </recommendedName>
</protein>
<evidence type="ECO:0000313" key="5">
    <source>
        <dbReference type="Proteomes" id="UP000452188"/>
    </source>
</evidence>
<evidence type="ECO:0000313" key="1">
    <source>
        <dbReference type="EMBL" id="MRG75036.1"/>
    </source>
</evidence>
<dbReference type="RefSeq" id="WP_019253338.1">
    <property type="nucleotide sequence ID" value="NZ_CAJSZG010000034.1"/>
</dbReference>
<evidence type="ECO:0000313" key="3">
    <source>
        <dbReference type="EMBL" id="OCX48200.1"/>
    </source>
</evidence>
<reference evidence="5 6" key="2">
    <citation type="submission" date="2019-11" db="EMBL/GenBank/DDBJ databases">
        <title>Draft genome sequence of 12 host-associated Lactobacillus reuteri rodent strains.</title>
        <authorList>
            <person name="Zhang S."/>
            <person name="Ozcam M."/>
            <person name="Van Pijkeren J.P."/>
        </authorList>
    </citation>
    <scope>NUCLEOTIDE SEQUENCE [LARGE SCALE GENOMIC DNA]</scope>
    <source>
        <strain evidence="1 5">6799jm-1</strain>
        <strain evidence="2 6">CR</strain>
    </source>
</reference>
<evidence type="ECO:0000313" key="6">
    <source>
        <dbReference type="Proteomes" id="UP000470878"/>
    </source>
</evidence>
<evidence type="ECO:0000313" key="4">
    <source>
        <dbReference type="Proteomes" id="UP000095141"/>
    </source>
</evidence>
<dbReference type="EMBL" id="WJMV01000012">
    <property type="protein sequence ID" value="MRG75036.1"/>
    <property type="molecule type" value="Genomic_DNA"/>
</dbReference>
<proteinExistence type="predicted"/>
<comment type="caution">
    <text evidence="2">The sequence shown here is derived from an EMBL/GenBank/DDBJ whole genome shotgun (WGS) entry which is preliminary data.</text>
</comment>
<name>A0A1C1ZCL0_LIMRT</name>
<dbReference type="Proteomes" id="UP000452188">
    <property type="component" value="Unassembled WGS sequence"/>
</dbReference>
<dbReference type="Proteomes" id="UP000095141">
    <property type="component" value="Unassembled WGS sequence"/>
</dbReference>
<dbReference type="AlphaFoldDB" id="A0A1C1ZCL0"/>
<accession>A0A1C1ZCL0</accession>
<dbReference type="EMBL" id="MCNS01000008">
    <property type="protein sequence ID" value="OCX48200.1"/>
    <property type="molecule type" value="Genomic_DNA"/>
</dbReference>
<sequence length="114" mass="12764">MSEQQNDRVAKRLKLFPNLSEALSKLDKDIIDELINDALDQAATDGFTESNIVRGATYLAAHFCNLASATGSNISKQQASVLTIEYFDRGGSDDFLVEYNRLKNSLRQNSIRFM</sequence>